<accession>A0A0L0W0H2</accession>
<evidence type="ECO:0000313" key="3">
    <source>
        <dbReference type="Proteomes" id="UP000054564"/>
    </source>
</evidence>
<comment type="caution">
    <text evidence="2">The sequence shown here is derived from an EMBL/GenBank/DDBJ whole genome shotgun (WGS) entry which is preliminary data.</text>
</comment>
<dbReference type="PANTHER" id="PTHR47150:SF5">
    <property type="entry name" value="OS07G0546750 PROTEIN"/>
    <property type="match status" value="1"/>
</dbReference>
<evidence type="ECO:0000313" key="2">
    <source>
        <dbReference type="EMBL" id="KNF05011.1"/>
    </source>
</evidence>
<gene>
    <name evidence="1" type="ORF">PSTG_02066</name>
    <name evidence="2" type="ORF">PSTG_02067</name>
</gene>
<dbReference type="EMBL" id="AJIL01000010">
    <property type="protein sequence ID" value="KNF05010.1"/>
    <property type="molecule type" value="Genomic_DNA"/>
</dbReference>
<dbReference type="PANTHER" id="PTHR47150">
    <property type="entry name" value="OS12G0169200 PROTEIN"/>
    <property type="match status" value="1"/>
</dbReference>
<dbReference type="OrthoDB" id="10512655at2759"/>
<dbReference type="Proteomes" id="UP000054564">
    <property type="component" value="Unassembled WGS sequence"/>
</dbReference>
<protein>
    <submittedName>
        <fullName evidence="2">Uncharacterized protein</fullName>
    </submittedName>
</protein>
<dbReference type="EMBL" id="AJIL01000010">
    <property type="protein sequence ID" value="KNF05011.1"/>
    <property type="molecule type" value="Genomic_DNA"/>
</dbReference>
<name>A0A0L0W0H2_9BASI</name>
<reference evidence="3" key="2">
    <citation type="submission" date="2014-03" db="EMBL/GenBank/DDBJ databases">
        <title>The Genome Sequence of Puccinia striiformis f. sp. tritici PST-78.</title>
        <authorList>
            <consortium name="The Broad Institute Genome Sequencing Platform"/>
            <person name="Cuomo C."/>
            <person name="Hulbert S."/>
            <person name="Chen X."/>
            <person name="Walker B."/>
            <person name="Young S.K."/>
            <person name="Zeng Q."/>
            <person name="Gargeya S."/>
            <person name="Fitzgerald M."/>
            <person name="Haas B."/>
            <person name="Abouelleil A."/>
            <person name="Alvarado L."/>
            <person name="Arachchi H.M."/>
            <person name="Berlin A.M."/>
            <person name="Chapman S.B."/>
            <person name="Goldberg J."/>
            <person name="Griggs A."/>
            <person name="Gujja S."/>
            <person name="Hansen M."/>
            <person name="Howarth C."/>
            <person name="Imamovic A."/>
            <person name="Larimer J."/>
            <person name="McCowan C."/>
            <person name="Montmayeur A."/>
            <person name="Murphy C."/>
            <person name="Neiman D."/>
            <person name="Pearson M."/>
            <person name="Priest M."/>
            <person name="Roberts A."/>
            <person name="Saif S."/>
            <person name="Shea T."/>
            <person name="Sisk P."/>
            <person name="Sykes S."/>
            <person name="Wortman J."/>
            <person name="Nusbaum C."/>
            <person name="Birren B."/>
        </authorList>
    </citation>
    <scope>NUCLEOTIDE SEQUENCE [LARGE SCALE GENOMIC DNA]</scope>
    <source>
        <strain evidence="3">race PST-78</strain>
    </source>
</reference>
<keyword evidence="3" id="KW-1185">Reference proteome</keyword>
<dbReference type="AlphaFoldDB" id="A0A0L0W0H2"/>
<sequence>MAKKNLENTVAQSKDAWQTYLKTLKPLFLQIVNNVTSHNRYFVQKKNAIGQLGLRPIQKFCTAIHMLADKGAADPNDEYLHAAYLKEPLSRVYPGLAPQSSRFMAKNTFERQLLTM</sequence>
<reference evidence="2" key="1">
    <citation type="submission" date="2014-03" db="EMBL/GenBank/DDBJ databases">
        <title>Cloning and expression analysis of gamma-glutamylcysteines synthetase in perennial ryegrass.</title>
        <authorList>
            <person name="Wei S."/>
            <person name="Sun Z."/>
        </authorList>
    </citation>
    <scope>NUCLEOTIDE SEQUENCE</scope>
    <source>
        <strain evidence="2">Race PST-78</strain>
    </source>
</reference>
<proteinExistence type="predicted"/>
<organism evidence="2 3">
    <name type="scientific">Puccinia striiformis f. sp. tritici PST-78</name>
    <dbReference type="NCBI Taxonomy" id="1165861"/>
    <lineage>
        <taxon>Eukaryota</taxon>
        <taxon>Fungi</taxon>
        <taxon>Dikarya</taxon>
        <taxon>Basidiomycota</taxon>
        <taxon>Pucciniomycotina</taxon>
        <taxon>Pucciniomycetes</taxon>
        <taxon>Pucciniales</taxon>
        <taxon>Pucciniaceae</taxon>
        <taxon>Puccinia</taxon>
    </lineage>
</organism>
<evidence type="ECO:0000313" key="1">
    <source>
        <dbReference type="EMBL" id="KNF05010.1"/>
    </source>
</evidence>